<gene>
    <name evidence="2" type="ORF">J3R30DRAFT_2158429</name>
</gene>
<dbReference type="PANTHER" id="PTHR39398:SF1">
    <property type="entry name" value="CSN8_PSMD8_EIF3K DOMAIN-CONTAINING PROTEIN"/>
    <property type="match status" value="1"/>
</dbReference>
<protein>
    <submittedName>
        <fullName evidence="2">Uncharacterized protein</fullName>
    </submittedName>
</protein>
<sequence length="357" mass="40544">MSWRNSENRTITRAHNPGFRGRGRAPTFSQGRGSSTGNTGNRRLENIASVSRSSGVQIDGDALKDYATQEEYREFIQGKLDTFWKRPTHTEQQSRDIQENLLILFRKLREGIVASKRNDAFAIEVCETSLYLATMFDNPRHLNSILPYFISQPSEATARVLTQQTYSVCAIFIALIGQLILGYPSQTLYRQSIHSIPNSLLQRSSKAYRWISSLSSSIWTNSFSKFEKLTRQSSLSELLDELSPNSLSTEFNVLSLSSQPTKSNFELAGKAFCHVVNTLRTRVRHSTWNIIRSSYRELSCSVDSETRDWLIRSLALDVVRLEDAFDSALDTWLKEKSAAGHIRPKDGVDGRWIVCRS</sequence>
<feature type="region of interest" description="Disordered" evidence="1">
    <location>
        <begin position="1"/>
        <end position="45"/>
    </location>
</feature>
<comment type="caution">
    <text evidence="2">The sequence shown here is derived from an EMBL/GenBank/DDBJ whole genome shotgun (WGS) entry which is preliminary data.</text>
</comment>
<feature type="compositionally biased region" description="Polar residues" evidence="1">
    <location>
        <begin position="27"/>
        <end position="41"/>
    </location>
</feature>
<keyword evidence="3" id="KW-1185">Reference proteome</keyword>
<evidence type="ECO:0000256" key="1">
    <source>
        <dbReference type="SAM" id="MobiDB-lite"/>
    </source>
</evidence>
<dbReference type="Proteomes" id="UP001150266">
    <property type="component" value="Unassembled WGS sequence"/>
</dbReference>
<reference evidence="2" key="1">
    <citation type="submission" date="2022-08" db="EMBL/GenBank/DDBJ databases">
        <title>A Global Phylogenomic Analysis of the Shiitake Genus Lentinula.</title>
        <authorList>
            <consortium name="DOE Joint Genome Institute"/>
            <person name="Sierra-Patev S."/>
            <person name="Min B."/>
            <person name="Naranjo-Ortiz M."/>
            <person name="Looney B."/>
            <person name="Konkel Z."/>
            <person name="Slot J.C."/>
            <person name="Sakamoto Y."/>
            <person name="Steenwyk J.L."/>
            <person name="Rokas A."/>
            <person name="Carro J."/>
            <person name="Camarero S."/>
            <person name="Ferreira P."/>
            <person name="Molpeceres G."/>
            <person name="Ruiz-Duenas F.J."/>
            <person name="Serrano A."/>
            <person name="Henrissat B."/>
            <person name="Drula E."/>
            <person name="Hughes K.W."/>
            <person name="Mata J.L."/>
            <person name="Ishikawa N.K."/>
            <person name="Vargas-Isla R."/>
            <person name="Ushijima S."/>
            <person name="Smith C.A."/>
            <person name="Ahrendt S."/>
            <person name="Andreopoulos W."/>
            <person name="He G."/>
            <person name="Labutti K."/>
            <person name="Lipzen A."/>
            <person name="Ng V."/>
            <person name="Riley R."/>
            <person name="Sandor L."/>
            <person name="Barry K."/>
            <person name="Martinez A.T."/>
            <person name="Xiao Y."/>
            <person name="Gibbons J.G."/>
            <person name="Terashima K."/>
            <person name="Grigoriev I.V."/>
            <person name="Hibbett D.S."/>
        </authorList>
    </citation>
    <scope>NUCLEOTIDE SEQUENCE</scope>
    <source>
        <strain evidence="2">JLM2183</strain>
    </source>
</reference>
<feature type="compositionally biased region" description="Polar residues" evidence="1">
    <location>
        <begin position="1"/>
        <end position="13"/>
    </location>
</feature>
<evidence type="ECO:0000313" key="2">
    <source>
        <dbReference type="EMBL" id="KAJ4482329.1"/>
    </source>
</evidence>
<evidence type="ECO:0000313" key="3">
    <source>
        <dbReference type="Proteomes" id="UP001150266"/>
    </source>
</evidence>
<name>A0A9W9AI30_9AGAR</name>
<dbReference type="OrthoDB" id="2100128at2759"/>
<dbReference type="AlphaFoldDB" id="A0A9W9AI30"/>
<dbReference type="EMBL" id="JAOTPV010000005">
    <property type="protein sequence ID" value="KAJ4482329.1"/>
    <property type="molecule type" value="Genomic_DNA"/>
</dbReference>
<dbReference type="PANTHER" id="PTHR39398">
    <property type="entry name" value="YALI0F14311P"/>
    <property type="match status" value="1"/>
</dbReference>
<proteinExistence type="predicted"/>
<organism evidence="2 3">
    <name type="scientific">Lentinula aciculospora</name>
    <dbReference type="NCBI Taxonomy" id="153920"/>
    <lineage>
        <taxon>Eukaryota</taxon>
        <taxon>Fungi</taxon>
        <taxon>Dikarya</taxon>
        <taxon>Basidiomycota</taxon>
        <taxon>Agaricomycotina</taxon>
        <taxon>Agaricomycetes</taxon>
        <taxon>Agaricomycetidae</taxon>
        <taxon>Agaricales</taxon>
        <taxon>Marasmiineae</taxon>
        <taxon>Omphalotaceae</taxon>
        <taxon>Lentinula</taxon>
    </lineage>
</organism>
<accession>A0A9W9AI30</accession>